<evidence type="ECO:0000313" key="2">
    <source>
        <dbReference type="Proteomes" id="UP001253545"/>
    </source>
</evidence>
<keyword evidence="2" id="KW-1185">Reference proteome</keyword>
<dbReference type="Proteomes" id="UP001253545">
    <property type="component" value="Unassembled WGS sequence"/>
</dbReference>
<sequence>MNAKSQQNLGFYIRRLKEEYEQTTTYYNNAWLHHITHHPSVRANFVGSDQANWSFSLAKPFSEVCQDNTFRNRFINTIGFLGAIEQRLQKLNIDFKKFQDDLKNEIIKNQ</sequence>
<name>A0ABU2ZQJ4_9ALTE</name>
<protein>
    <submittedName>
        <fullName evidence="1">Uncharacterized protein</fullName>
    </submittedName>
</protein>
<proteinExistence type="predicted"/>
<dbReference type="EMBL" id="JAVRHX010000001">
    <property type="protein sequence ID" value="MDT0594609.1"/>
    <property type="molecule type" value="Genomic_DNA"/>
</dbReference>
<comment type="caution">
    <text evidence="1">The sequence shown here is derived from an EMBL/GenBank/DDBJ whole genome shotgun (WGS) entry which is preliminary data.</text>
</comment>
<evidence type="ECO:0000313" key="1">
    <source>
        <dbReference type="EMBL" id="MDT0594609.1"/>
    </source>
</evidence>
<reference evidence="1 2" key="1">
    <citation type="submission" date="2023-09" db="EMBL/GenBank/DDBJ databases">
        <authorList>
            <person name="Rey-Velasco X."/>
        </authorList>
    </citation>
    <scope>NUCLEOTIDE SEQUENCE [LARGE SCALE GENOMIC DNA]</scope>
    <source>
        <strain evidence="1 2">P117</strain>
    </source>
</reference>
<organism evidence="1 2">
    <name type="scientific">Glaciecola petra</name>
    <dbReference type="NCBI Taxonomy" id="3075602"/>
    <lineage>
        <taxon>Bacteria</taxon>
        <taxon>Pseudomonadati</taxon>
        <taxon>Pseudomonadota</taxon>
        <taxon>Gammaproteobacteria</taxon>
        <taxon>Alteromonadales</taxon>
        <taxon>Alteromonadaceae</taxon>
        <taxon>Glaciecola</taxon>
    </lineage>
</organism>
<accession>A0ABU2ZQJ4</accession>
<dbReference type="RefSeq" id="WP_311368075.1">
    <property type="nucleotide sequence ID" value="NZ_JAVRHX010000001.1"/>
</dbReference>
<gene>
    <name evidence="1" type="ORF">RM552_07115</name>
</gene>